<evidence type="ECO:0000313" key="2">
    <source>
        <dbReference type="Proteomes" id="UP001215598"/>
    </source>
</evidence>
<dbReference type="Proteomes" id="UP001215598">
    <property type="component" value="Unassembled WGS sequence"/>
</dbReference>
<evidence type="ECO:0008006" key="3">
    <source>
        <dbReference type="Google" id="ProtNLM"/>
    </source>
</evidence>
<accession>A0AAD7J616</accession>
<reference evidence="1" key="1">
    <citation type="submission" date="2023-03" db="EMBL/GenBank/DDBJ databases">
        <title>Massive genome expansion in bonnet fungi (Mycena s.s.) driven by repeated elements and novel gene families across ecological guilds.</title>
        <authorList>
            <consortium name="Lawrence Berkeley National Laboratory"/>
            <person name="Harder C.B."/>
            <person name="Miyauchi S."/>
            <person name="Viragh M."/>
            <person name="Kuo A."/>
            <person name="Thoen E."/>
            <person name="Andreopoulos B."/>
            <person name="Lu D."/>
            <person name="Skrede I."/>
            <person name="Drula E."/>
            <person name="Henrissat B."/>
            <person name="Morin E."/>
            <person name="Kohler A."/>
            <person name="Barry K."/>
            <person name="LaButti K."/>
            <person name="Morin E."/>
            <person name="Salamov A."/>
            <person name="Lipzen A."/>
            <person name="Mereny Z."/>
            <person name="Hegedus B."/>
            <person name="Baldrian P."/>
            <person name="Stursova M."/>
            <person name="Weitz H."/>
            <person name="Taylor A."/>
            <person name="Grigoriev I.V."/>
            <person name="Nagy L.G."/>
            <person name="Martin F."/>
            <person name="Kauserud H."/>
        </authorList>
    </citation>
    <scope>NUCLEOTIDE SEQUENCE</scope>
    <source>
        <strain evidence="1">CBHHK182m</strain>
    </source>
</reference>
<protein>
    <recommendedName>
        <fullName evidence="3">F-box domain-containing protein</fullName>
    </recommendedName>
</protein>
<keyword evidence="2" id="KW-1185">Reference proteome</keyword>
<dbReference type="EMBL" id="JARKIB010000048">
    <property type="protein sequence ID" value="KAJ7755846.1"/>
    <property type="molecule type" value="Genomic_DNA"/>
</dbReference>
<dbReference type="AlphaFoldDB" id="A0AAD7J616"/>
<comment type="caution">
    <text evidence="1">The sequence shown here is derived from an EMBL/GenBank/DDBJ whole genome shotgun (WGS) entry which is preliminary data.</text>
</comment>
<name>A0AAD7J616_9AGAR</name>
<sequence length="531" mass="60182">MILHLRDLRNELAGLKVSVGQRRLLLEEAEQHKATIQAAVDGDLKNELAELKVSIARYSLLLKEAEQREAAVQAALDAYIFPVLTLPLEITTEIFLHYAFAVHEEDRHGPRLSCRDILLLTTICRAWRRLALSVPGLWSTFDVWTVPRLWSIIDVGDFLVWGIQEKMEEIVHTWFSRAGAMPLSLIGWMGPIESKGSGAINAILRRYAPRFSDLHICVTEPGLVSNLLDNISFPWLQSLNLCNLADGGPGTPSPPPLPISTFRESPRLRHLNLERIPLVSLEGIRWELLESFATHEISPQECLDVLCKSPSLLKFEFYGSKENSYAADQRVISHSTLATFHLLNNNCEIMRHLTLPALRVLSFHLQELDDDDFLPFLSRSRGELTSFAFYSLRLGPLVLSMLWFQHMTHLTSLSLSELEAQSRTNVLRALNRHHDPGFLPALADLTLVDWKSDQVDAQLADALDSRCTATEVEDGRMQLKAFDFIWMDAGPYTADLALLTSLIDDYRVVLEDWKMRGLEVYIGTEEKNYFG</sequence>
<gene>
    <name evidence="1" type="ORF">B0H16DRAFT_706492</name>
</gene>
<proteinExistence type="predicted"/>
<evidence type="ECO:0000313" key="1">
    <source>
        <dbReference type="EMBL" id="KAJ7755846.1"/>
    </source>
</evidence>
<organism evidence="1 2">
    <name type="scientific">Mycena metata</name>
    <dbReference type="NCBI Taxonomy" id="1033252"/>
    <lineage>
        <taxon>Eukaryota</taxon>
        <taxon>Fungi</taxon>
        <taxon>Dikarya</taxon>
        <taxon>Basidiomycota</taxon>
        <taxon>Agaricomycotina</taxon>
        <taxon>Agaricomycetes</taxon>
        <taxon>Agaricomycetidae</taxon>
        <taxon>Agaricales</taxon>
        <taxon>Marasmiineae</taxon>
        <taxon>Mycenaceae</taxon>
        <taxon>Mycena</taxon>
    </lineage>
</organism>